<dbReference type="AlphaFoldDB" id="A0A1U7CSV7"/>
<dbReference type="Proteomes" id="UP000186309">
    <property type="component" value="Chromosome"/>
</dbReference>
<dbReference type="STRING" id="1387353.BSF38_03557"/>
<dbReference type="PANTHER" id="PTHR43135:SF3">
    <property type="entry name" value="ALPHA-D-RIBOSE 1-METHYLPHOSPHONATE 5-TRIPHOSPHATE DIPHOSPHATASE"/>
    <property type="match status" value="1"/>
</dbReference>
<accession>A0A1U7CSV7</accession>
<dbReference type="InterPro" id="IPR006680">
    <property type="entry name" value="Amidohydro-rel"/>
</dbReference>
<dbReference type="Gene3D" id="3.20.20.140">
    <property type="entry name" value="Metal-dependent hydrolases"/>
    <property type="match status" value="1"/>
</dbReference>
<dbReference type="RefSeq" id="WP_145952198.1">
    <property type="nucleotide sequence ID" value="NZ_CP019082.1"/>
</dbReference>
<evidence type="ECO:0000313" key="3">
    <source>
        <dbReference type="Proteomes" id="UP000186309"/>
    </source>
</evidence>
<dbReference type="SUPFAM" id="SSF51338">
    <property type="entry name" value="Composite domain of metallo-dependent hydrolases"/>
    <property type="match status" value="1"/>
</dbReference>
<dbReference type="Gene3D" id="1.20.58.520">
    <property type="entry name" value="Amidohydrolase"/>
    <property type="match status" value="1"/>
</dbReference>
<dbReference type="EMBL" id="CP019082">
    <property type="protein sequence ID" value="APW62025.1"/>
    <property type="molecule type" value="Genomic_DNA"/>
</dbReference>
<sequence length="456" mass="49049">MFARLTTVAAAVFLVLSPGDVQSQPSGVVIEGCSVFDPESGTMLEGRTIVVRGERIVAVASAGEKLDVPPDATRIDGRGRFALPGLIDAHVHLVHVLDFAHVTGDEALPLYLAAGVTSVRSTGDEIVAATLVARFAAARPESSPRVFTCSPLLDADPPIHRDVGRAVTDPAQVPAMLDEIKRWGATTLKIYAGTGRAVGRAIIEEGHRRGLFVTAHLGAYSAQDAAADGVDGLEHIWSVFNYVIPPEAAAQPGSRGRLDLTNPLCESLVAELARRKIHVDPTLVVFRNMIILPDVPEVRDHPDNALAPRRLRDFWPVYLKRSGCPQGGPLEDRRREFAKYQELTAKLYRAGVPLLVGTDSPEPQVTPGFSLHQELELLVESGLPPAAALRAATLHNAKVLNQQDHLGAIAAGKLADIVLLTANPLEDVRNTRRIELVVRGGRVCRPSEILKHAPAE</sequence>
<organism evidence="2 3">
    <name type="scientific">Paludisphaera borealis</name>
    <dbReference type="NCBI Taxonomy" id="1387353"/>
    <lineage>
        <taxon>Bacteria</taxon>
        <taxon>Pseudomonadati</taxon>
        <taxon>Planctomycetota</taxon>
        <taxon>Planctomycetia</taxon>
        <taxon>Isosphaerales</taxon>
        <taxon>Isosphaeraceae</taxon>
        <taxon>Paludisphaera</taxon>
    </lineage>
</organism>
<evidence type="ECO:0000259" key="1">
    <source>
        <dbReference type="Pfam" id="PF01979"/>
    </source>
</evidence>
<feature type="domain" description="Amidohydrolase-related" evidence="1">
    <location>
        <begin position="82"/>
        <end position="443"/>
    </location>
</feature>
<dbReference type="SUPFAM" id="SSF51556">
    <property type="entry name" value="Metallo-dependent hydrolases"/>
    <property type="match status" value="1"/>
</dbReference>
<dbReference type="PANTHER" id="PTHR43135">
    <property type="entry name" value="ALPHA-D-RIBOSE 1-METHYLPHOSPHONATE 5-TRIPHOSPHATE DIPHOSPHATASE"/>
    <property type="match status" value="1"/>
</dbReference>
<keyword evidence="3" id="KW-1185">Reference proteome</keyword>
<reference evidence="3" key="1">
    <citation type="submission" date="2016-12" db="EMBL/GenBank/DDBJ databases">
        <title>Comparative genomics of four Isosphaeraceae planctomycetes: a common pool of plasmids and glycoside hydrolase genes.</title>
        <authorList>
            <person name="Ivanova A."/>
        </authorList>
    </citation>
    <scope>NUCLEOTIDE SEQUENCE [LARGE SCALE GENOMIC DNA]</scope>
    <source>
        <strain evidence="3">PX4</strain>
    </source>
</reference>
<dbReference type="EC" id="3.5.4.2" evidence="2"/>
<dbReference type="GO" id="GO:0000034">
    <property type="term" value="F:adenine deaminase activity"/>
    <property type="evidence" value="ECO:0007669"/>
    <property type="project" value="UniProtKB-EC"/>
</dbReference>
<dbReference type="InterPro" id="IPR032466">
    <property type="entry name" value="Metal_Hydrolase"/>
</dbReference>
<dbReference type="Pfam" id="PF01979">
    <property type="entry name" value="Amidohydro_1"/>
    <property type="match status" value="1"/>
</dbReference>
<dbReference type="Gene3D" id="2.30.40.10">
    <property type="entry name" value="Urease, subunit C, domain 1"/>
    <property type="match status" value="2"/>
</dbReference>
<evidence type="ECO:0000313" key="2">
    <source>
        <dbReference type="EMBL" id="APW62025.1"/>
    </source>
</evidence>
<dbReference type="OrthoDB" id="9797498at2"/>
<dbReference type="InterPro" id="IPR051781">
    <property type="entry name" value="Metallo-dep_Hydrolase"/>
</dbReference>
<proteinExistence type="predicted"/>
<name>A0A1U7CSV7_9BACT</name>
<gene>
    <name evidence="2" type="primary">ade</name>
    <name evidence="2" type="ORF">BSF38_03557</name>
</gene>
<dbReference type="KEGG" id="pbor:BSF38_03557"/>
<dbReference type="InterPro" id="IPR011059">
    <property type="entry name" value="Metal-dep_hydrolase_composite"/>
</dbReference>
<protein>
    <submittedName>
        <fullName evidence="2">Adenine deaminase</fullName>
        <ecNumber evidence="2">3.5.4.2</ecNumber>
    </submittedName>
</protein>
<keyword evidence="2" id="KW-0378">Hydrolase</keyword>
<dbReference type="Gene3D" id="3.30.110.90">
    <property type="entry name" value="Amidohydrolase"/>
    <property type="match status" value="1"/>
</dbReference>